<evidence type="ECO:0000313" key="3">
    <source>
        <dbReference type="EMBL" id="GLW56813.1"/>
    </source>
</evidence>
<feature type="transmembrane region" description="Helical" evidence="1">
    <location>
        <begin position="390"/>
        <end position="407"/>
    </location>
</feature>
<evidence type="ECO:0000313" key="4">
    <source>
        <dbReference type="Proteomes" id="UP001165143"/>
    </source>
</evidence>
<dbReference type="Gene3D" id="3.40.50.300">
    <property type="entry name" value="P-loop containing nucleotide triphosphate hydrolases"/>
    <property type="match status" value="1"/>
</dbReference>
<keyword evidence="1" id="KW-1133">Transmembrane helix</keyword>
<name>A0A9W6PL02_9ACTN</name>
<feature type="transmembrane region" description="Helical" evidence="1">
    <location>
        <begin position="129"/>
        <end position="146"/>
    </location>
</feature>
<dbReference type="InterPro" id="IPR011646">
    <property type="entry name" value="KAP_P-loop"/>
</dbReference>
<dbReference type="OrthoDB" id="5150226at2"/>
<reference evidence="3" key="1">
    <citation type="submission" date="2023-02" db="EMBL/GenBank/DDBJ databases">
        <title>Kitasatospora phosalacinea NBRC 14362.</title>
        <authorList>
            <person name="Ichikawa N."/>
            <person name="Sato H."/>
            <person name="Tonouchi N."/>
        </authorList>
    </citation>
    <scope>NUCLEOTIDE SEQUENCE</scope>
    <source>
        <strain evidence="3">NBRC 14362</strain>
    </source>
</reference>
<organism evidence="3 4">
    <name type="scientific">Kitasatospora phosalacinea</name>
    <dbReference type="NCBI Taxonomy" id="2065"/>
    <lineage>
        <taxon>Bacteria</taxon>
        <taxon>Bacillati</taxon>
        <taxon>Actinomycetota</taxon>
        <taxon>Actinomycetes</taxon>
        <taxon>Kitasatosporales</taxon>
        <taxon>Streptomycetaceae</taxon>
        <taxon>Kitasatospora</taxon>
    </lineage>
</organism>
<keyword evidence="1" id="KW-0812">Transmembrane</keyword>
<gene>
    <name evidence="3" type="ORF">Kpho01_48240</name>
</gene>
<feature type="domain" description="KAP NTPase" evidence="2">
    <location>
        <begin position="249"/>
        <end position="534"/>
    </location>
</feature>
<dbReference type="InterPro" id="IPR027417">
    <property type="entry name" value="P-loop_NTPase"/>
</dbReference>
<feature type="transmembrane region" description="Helical" evidence="1">
    <location>
        <begin position="95"/>
        <end position="117"/>
    </location>
</feature>
<accession>A0A9W6PL02</accession>
<dbReference type="Proteomes" id="UP001165143">
    <property type="component" value="Unassembled WGS sequence"/>
</dbReference>
<dbReference type="RefSeq" id="WP_033252113.1">
    <property type="nucleotide sequence ID" value="NZ_BSRX01000031.1"/>
</dbReference>
<dbReference type="Pfam" id="PF07693">
    <property type="entry name" value="KAP_NTPase"/>
    <property type="match status" value="1"/>
</dbReference>
<evidence type="ECO:0000256" key="1">
    <source>
        <dbReference type="SAM" id="Phobius"/>
    </source>
</evidence>
<dbReference type="EMBL" id="BSRX01000031">
    <property type="protein sequence ID" value="GLW56813.1"/>
    <property type="molecule type" value="Genomic_DNA"/>
</dbReference>
<comment type="caution">
    <text evidence="3">The sequence shown here is derived from an EMBL/GenBank/DDBJ whole genome shotgun (WGS) entry which is preliminary data.</text>
</comment>
<feature type="transmembrane region" description="Helical" evidence="1">
    <location>
        <begin position="332"/>
        <end position="351"/>
    </location>
</feature>
<keyword evidence="1" id="KW-0472">Membrane</keyword>
<evidence type="ECO:0000259" key="2">
    <source>
        <dbReference type="Pfam" id="PF07693"/>
    </source>
</evidence>
<sequence>MAEHVGSVWGRWDWEHRDSERFYGRALVACLAEESISRNFGHRSVTKDRLVSVAGSWGFVSDVLAQTRGEYVAYRRLDSDAANARLALSRARSALVVDGSVKLCAAILSLAPLWLLADFLLAHGSLSGFPAFLAFSGAVAVFIWCVRKRPQSQQSAESIASWFIAWTRDRRRERSRNAHREVWANALKPVLILKLQAQVDLLLGPDQESLLRVEDHGGLRDVHAPKYVVASTAEELLRQKMDQLEGGTIAVCGPRGAGKTTLLRSCLVRPRHNFDLTVFVQAPADYTPQDFLLGLFAKVCERYLEFYGEGSDSAVFTPKRRRQNLYQRSWRALKWLASFVLALAALAAALGRGVRWSYDRYVKPQIVDHLGYWWSCSRDWAVAFWTSHPWWSGAILLVVGMRLMPTIRFRKRTSAKSLISQRCQRYLYRLRTVQSSSTTVNIGVAGPQETSLGHSKTTSLSSIPLTFPELVSEFRELLTDIAAWHPRYFRRARVVIAIDELDRVGNTAQARKFLGEIKSVFGIENVYFLLAVAEDLGAAFVRRGLPHRDVTDSSLDDLLYIPPRTLDESQQMLARRAPSITPPFVQLLHALSGGVPRDLIRYARRLVEVHRWTTRSERKDLAPAVICEELGDTLEGFRTLMAAHQWSADSGRLLADLQTLVQLLHSPLYRDSAESRHRIRNLATNPSAAQAGSAGTGPQAQQLPGEAMVLWQEASACTYFSLTLLEIFGATNFEMLRSQAADEGRHGSPQRLAEARQELAVSPHSARIMLDDIRAAWGLPVYSA</sequence>
<proteinExistence type="predicted"/>
<dbReference type="AlphaFoldDB" id="A0A9W6PL02"/>
<protein>
    <recommendedName>
        <fullName evidence="2">KAP NTPase domain-containing protein</fullName>
    </recommendedName>
</protein>
<dbReference type="SUPFAM" id="SSF52540">
    <property type="entry name" value="P-loop containing nucleoside triphosphate hydrolases"/>
    <property type="match status" value="1"/>
</dbReference>